<evidence type="ECO:0000256" key="1">
    <source>
        <dbReference type="SAM" id="MobiDB-lite"/>
    </source>
</evidence>
<accession>A0ABQ9Y242</accession>
<protein>
    <submittedName>
        <fullName evidence="2">Uncharacterized protein</fullName>
    </submittedName>
</protein>
<feature type="region of interest" description="Disordered" evidence="1">
    <location>
        <begin position="55"/>
        <end position="79"/>
    </location>
</feature>
<proteinExistence type="predicted"/>
<comment type="caution">
    <text evidence="2">The sequence shown here is derived from an EMBL/GenBank/DDBJ whole genome shotgun (WGS) entry which is preliminary data.</text>
</comment>
<organism evidence="2 3">
    <name type="scientific">Blattamonas nauphoetae</name>
    <dbReference type="NCBI Taxonomy" id="2049346"/>
    <lineage>
        <taxon>Eukaryota</taxon>
        <taxon>Metamonada</taxon>
        <taxon>Preaxostyla</taxon>
        <taxon>Oxymonadida</taxon>
        <taxon>Blattamonas</taxon>
    </lineage>
</organism>
<evidence type="ECO:0000313" key="2">
    <source>
        <dbReference type="EMBL" id="KAK2957769.1"/>
    </source>
</evidence>
<dbReference type="Proteomes" id="UP001281761">
    <property type="component" value="Unassembled WGS sequence"/>
</dbReference>
<dbReference type="EMBL" id="JARBJD010000043">
    <property type="protein sequence ID" value="KAK2957769.1"/>
    <property type="molecule type" value="Genomic_DNA"/>
</dbReference>
<name>A0ABQ9Y242_9EUKA</name>
<gene>
    <name evidence="2" type="ORF">BLNAU_7203</name>
</gene>
<evidence type="ECO:0000313" key="3">
    <source>
        <dbReference type="Proteomes" id="UP001281761"/>
    </source>
</evidence>
<sequence length="79" mass="8780">MRWAFLACEDKRENFQPSRSISPHSFTPTFCAVNDGMQADGCDFIIDFAGNGHDREKKQSVGRRAVGPTAAHAYDDSDK</sequence>
<reference evidence="2 3" key="1">
    <citation type="journal article" date="2022" name="bioRxiv">
        <title>Genomics of Preaxostyla Flagellates Illuminates Evolutionary Transitions and the Path Towards Mitochondrial Loss.</title>
        <authorList>
            <person name="Novak L.V.F."/>
            <person name="Treitli S.C."/>
            <person name="Pyrih J."/>
            <person name="Halakuc P."/>
            <person name="Pipaliya S.V."/>
            <person name="Vacek V."/>
            <person name="Brzon O."/>
            <person name="Soukal P."/>
            <person name="Eme L."/>
            <person name="Dacks J.B."/>
            <person name="Karnkowska A."/>
            <person name="Elias M."/>
            <person name="Hampl V."/>
        </authorList>
    </citation>
    <scope>NUCLEOTIDE SEQUENCE [LARGE SCALE GENOMIC DNA]</scope>
    <source>
        <strain evidence="2">NAU3</strain>
        <tissue evidence="2">Gut</tissue>
    </source>
</reference>
<keyword evidence="3" id="KW-1185">Reference proteome</keyword>